<dbReference type="InterPro" id="IPR004358">
    <property type="entry name" value="Sig_transdc_His_kin-like_C"/>
</dbReference>
<evidence type="ECO:0000313" key="18">
    <source>
        <dbReference type="EMBL" id="XBM01594.1"/>
    </source>
</evidence>
<dbReference type="CDD" id="cd06225">
    <property type="entry name" value="HAMP"/>
    <property type="match status" value="1"/>
</dbReference>
<dbReference type="Gene3D" id="6.10.340.10">
    <property type="match status" value="1"/>
</dbReference>
<keyword evidence="9" id="KW-0547">Nucleotide-binding</keyword>
<dbReference type="InterPro" id="IPR036890">
    <property type="entry name" value="HATPase_C_sf"/>
</dbReference>
<comment type="subcellular location">
    <subcellularLocation>
        <location evidence="2">Cell inner membrane</location>
        <topology evidence="2">Multi-pass membrane protein</topology>
    </subcellularLocation>
</comment>
<keyword evidence="12 15" id="KW-1133">Transmembrane helix</keyword>
<feature type="transmembrane region" description="Helical" evidence="15">
    <location>
        <begin position="65"/>
        <end position="88"/>
    </location>
</feature>
<dbReference type="PANTHER" id="PTHR44936">
    <property type="entry name" value="SENSOR PROTEIN CREC"/>
    <property type="match status" value="1"/>
</dbReference>
<evidence type="ECO:0000256" key="10">
    <source>
        <dbReference type="ARBA" id="ARBA00022777"/>
    </source>
</evidence>
<evidence type="ECO:0000256" key="4">
    <source>
        <dbReference type="ARBA" id="ARBA00022475"/>
    </source>
</evidence>
<dbReference type="InterPro" id="IPR036097">
    <property type="entry name" value="HisK_dim/P_sf"/>
</dbReference>
<proteinExistence type="predicted"/>
<dbReference type="PROSITE" id="PS50885">
    <property type="entry name" value="HAMP"/>
    <property type="match status" value="1"/>
</dbReference>
<feature type="domain" description="Histidine kinase" evidence="16">
    <location>
        <begin position="336"/>
        <end position="533"/>
    </location>
</feature>
<sequence>MSEPRITAAMIEAGQELASPSTARWRTEGNEQPALLSDRKIGRWIGRWVGRRAPNWVERLLPASLLARFLLVMALGVLASQLLGNLIWATYLKGKSEQEVRQASLHLSSGAVSAIRYFHSLPLNYRQLVIEQIREIGGTRFFISANSDLVELEGIEPEPLSNVVLEAIHQDISSKLPQLHAVRVSFAWPDKLAVNNDGTLIAELPDHWIKNTLLIKPRPAPVLVIQAQLEPGQWLYLATLMPDPFFLENSNPLPPERWLLQFVTLLTVLLLSWVVARWITGPLAALSNAAEAFGKGESPVLPETGSVEFVRTAQAFAAMRERIVRYLEDREKLFTAISHDLRTPITRLKLRTEMLDDDATRAEFHEDLDELDMMVKGALQSVRDSDIHENHTAISLDAMLGRMVRDARLAGHEVAFTRCGLRVKGKPLALKRAIGNLLDNALFYGQSAEISVFEGVGKCVIIIRDHGPGVPEEALHTLFDPYVRLEHGRHSNSHGHGLGLGIARNIIQAHGGELVLSNHHEGGLQAMIMLPAD</sequence>
<dbReference type="GO" id="GO:0005886">
    <property type="term" value="C:plasma membrane"/>
    <property type="evidence" value="ECO:0007669"/>
    <property type="project" value="UniProtKB-SubCell"/>
</dbReference>
<evidence type="ECO:0000256" key="15">
    <source>
        <dbReference type="SAM" id="Phobius"/>
    </source>
</evidence>
<dbReference type="GO" id="GO:0005524">
    <property type="term" value="F:ATP binding"/>
    <property type="evidence" value="ECO:0007669"/>
    <property type="project" value="UniProtKB-KW"/>
</dbReference>
<keyword evidence="7" id="KW-0808">Transferase</keyword>
<protein>
    <recommendedName>
        <fullName evidence="3">histidine kinase</fullName>
        <ecNumber evidence="3">2.7.13.3</ecNumber>
    </recommendedName>
</protein>
<evidence type="ECO:0000256" key="12">
    <source>
        <dbReference type="ARBA" id="ARBA00022989"/>
    </source>
</evidence>
<dbReference type="InterPro" id="IPR003661">
    <property type="entry name" value="HisK_dim/P_dom"/>
</dbReference>
<dbReference type="InterPro" id="IPR003594">
    <property type="entry name" value="HATPase_dom"/>
</dbReference>
<keyword evidence="14 15" id="KW-0472">Membrane</keyword>
<keyword evidence="4" id="KW-1003">Cell membrane</keyword>
<dbReference type="SMART" id="SM00388">
    <property type="entry name" value="HisKA"/>
    <property type="match status" value="1"/>
</dbReference>
<dbReference type="KEGG" id="cmav:ABHF33_04755"/>
<evidence type="ECO:0000259" key="17">
    <source>
        <dbReference type="PROSITE" id="PS50885"/>
    </source>
</evidence>
<dbReference type="InterPro" id="IPR005467">
    <property type="entry name" value="His_kinase_dom"/>
</dbReference>
<dbReference type="RefSeq" id="WP_348945872.1">
    <property type="nucleotide sequence ID" value="NZ_CP157355.1"/>
</dbReference>
<evidence type="ECO:0000256" key="14">
    <source>
        <dbReference type="ARBA" id="ARBA00023136"/>
    </source>
</evidence>
<evidence type="ECO:0000256" key="2">
    <source>
        <dbReference type="ARBA" id="ARBA00004429"/>
    </source>
</evidence>
<dbReference type="CDD" id="cd00082">
    <property type="entry name" value="HisKA"/>
    <property type="match status" value="1"/>
</dbReference>
<dbReference type="PRINTS" id="PR00344">
    <property type="entry name" value="BCTRLSENSOR"/>
</dbReference>
<evidence type="ECO:0000256" key="3">
    <source>
        <dbReference type="ARBA" id="ARBA00012438"/>
    </source>
</evidence>
<dbReference type="InterPro" id="IPR050980">
    <property type="entry name" value="2C_sensor_his_kinase"/>
</dbReference>
<organism evidence="18">
    <name type="scientific">Chitinibacter mangrovi</name>
    <dbReference type="NCBI Taxonomy" id="3153927"/>
    <lineage>
        <taxon>Bacteria</taxon>
        <taxon>Pseudomonadati</taxon>
        <taxon>Pseudomonadota</taxon>
        <taxon>Betaproteobacteria</taxon>
        <taxon>Neisseriales</taxon>
        <taxon>Chitinibacteraceae</taxon>
        <taxon>Chitinibacter</taxon>
    </lineage>
</organism>
<dbReference type="SUPFAM" id="SSF47384">
    <property type="entry name" value="Homodimeric domain of signal transducing histidine kinase"/>
    <property type="match status" value="1"/>
</dbReference>
<evidence type="ECO:0000256" key="8">
    <source>
        <dbReference type="ARBA" id="ARBA00022692"/>
    </source>
</evidence>
<evidence type="ECO:0000256" key="7">
    <source>
        <dbReference type="ARBA" id="ARBA00022679"/>
    </source>
</evidence>
<keyword evidence="6" id="KW-0597">Phosphoprotein</keyword>
<keyword evidence="10" id="KW-0418">Kinase</keyword>
<dbReference type="SUPFAM" id="SSF55874">
    <property type="entry name" value="ATPase domain of HSP90 chaperone/DNA topoisomerase II/histidine kinase"/>
    <property type="match status" value="1"/>
</dbReference>
<evidence type="ECO:0000256" key="1">
    <source>
        <dbReference type="ARBA" id="ARBA00000085"/>
    </source>
</evidence>
<dbReference type="EC" id="2.7.13.3" evidence="3"/>
<dbReference type="GO" id="GO:0000155">
    <property type="term" value="F:phosphorelay sensor kinase activity"/>
    <property type="evidence" value="ECO:0007669"/>
    <property type="project" value="InterPro"/>
</dbReference>
<accession>A0AAU7FCC0</accession>
<keyword evidence="5" id="KW-0997">Cell inner membrane</keyword>
<dbReference type="InterPro" id="IPR003660">
    <property type="entry name" value="HAMP_dom"/>
</dbReference>
<evidence type="ECO:0000259" key="16">
    <source>
        <dbReference type="PROSITE" id="PS50109"/>
    </source>
</evidence>
<feature type="domain" description="HAMP" evidence="17">
    <location>
        <begin position="277"/>
        <end position="328"/>
    </location>
</feature>
<evidence type="ECO:0000256" key="6">
    <source>
        <dbReference type="ARBA" id="ARBA00022553"/>
    </source>
</evidence>
<keyword evidence="8 15" id="KW-0812">Transmembrane</keyword>
<dbReference type="PROSITE" id="PS50109">
    <property type="entry name" value="HIS_KIN"/>
    <property type="match status" value="1"/>
</dbReference>
<keyword evidence="11 18" id="KW-0067">ATP-binding</keyword>
<dbReference type="Pfam" id="PF00672">
    <property type="entry name" value="HAMP"/>
    <property type="match status" value="1"/>
</dbReference>
<gene>
    <name evidence="18" type="ORF">ABHF33_04755</name>
</gene>
<evidence type="ECO:0000256" key="13">
    <source>
        <dbReference type="ARBA" id="ARBA00023012"/>
    </source>
</evidence>
<dbReference type="Pfam" id="PF02518">
    <property type="entry name" value="HATPase_c"/>
    <property type="match status" value="1"/>
</dbReference>
<dbReference type="EMBL" id="CP157355">
    <property type="protein sequence ID" value="XBM01594.1"/>
    <property type="molecule type" value="Genomic_DNA"/>
</dbReference>
<dbReference type="SMART" id="SM00387">
    <property type="entry name" value="HATPase_c"/>
    <property type="match status" value="1"/>
</dbReference>
<dbReference type="AlphaFoldDB" id="A0AAU7FCC0"/>
<name>A0AAU7FCC0_9NEIS</name>
<dbReference type="Gene3D" id="1.10.287.130">
    <property type="match status" value="1"/>
</dbReference>
<dbReference type="CDD" id="cd00075">
    <property type="entry name" value="HATPase"/>
    <property type="match status" value="1"/>
</dbReference>
<evidence type="ECO:0000256" key="11">
    <source>
        <dbReference type="ARBA" id="ARBA00022840"/>
    </source>
</evidence>
<dbReference type="Gene3D" id="3.30.565.10">
    <property type="entry name" value="Histidine kinase-like ATPase, C-terminal domain"/>
    <property type="match status" value="1"/>
</dbReference>
<dbReference type="PANTHER" id="PTHR44936:SF5">
    <property type="entry name" value="SENSOR HISTIDINE KINASE ENVZ"/>
    <property type="match status" value="1"/>
</dbReference>
<dbReference type="Pfam" id="PF00512">
    <property type="entry name" value="HisKA"/>
    <property type="match status" value="1"/>
</dbReference>
<keyword evidence="13" id="KW-0902">Two-component regulatory system</keyword>
<comment type="catalytic activity">
    <reaction evidence="1">
        <text>ATP + protein L-histidine = ADP + protein N-phospho-L-histidine.</text>
        <dbReference type="EC" id="2.7.13.3"/>
    </reaction>
</comment>
<evidence type="ECO:0000256" key="9">
    <source>
        <dbReference type="ARBA" id="ARBA00022741"/>
    </source>
</evidence>
<evidence type="ECO:0000256" key="5">
    <source>
        <dbReference type="ARBA" id="ARBA00022519"/>
    </source>
</evidence>
<reference evidence="18" key="1">
    <citation type="submission" date="2024-05" db="EMBL/GenBank/DDBJ databases">
        <authorList>
            <person name="Yang L."/>
            <person name="Pan L."/>
        </authorList>
    </citation>
    <scope>NUCLEOTIDE SEQUENCE</scope>
    <source>
        <strain evidence="18">FCG-7</strain>
    </source>
</reference>